<name>A0AAD7LBK3_QUISA</name>
<dbReference type="AlphaFoldDB" id="A0AAD7LBK3"/>
<comment type="caution">
    <text evidence="1">The sequence shown here is derived from an EMBL/GenBank/DDBJ whole genome shotgun (WGS) entry which is preliminary data.</text>
</comment>
<organism evidence="1 2">
    <name type="scientific">Quillaja saponaria</name>
    <name type="common">Soap bark tree</name>
    <dbReference type="NCBI Taxonomy" id="32244"/>
    <lineage>
        <taxon>Eukaryota</taxon>
        <taxon>Viridiplantae</taxon>
        <taxon>Streptophyta</taxon>
        <taxon>Embryophyta</taxon>
        <taxon>Tracheophyta</taxon>
        <taxon>Spermatophyta</taxon>
        <taxon>Magnoliopsida</taxon>
        <taxon>eudicotyledons</taxon>
        <taxon>Gunneridae</taxon>
        <taxon>Pentapetalae</taxon>
        <taxon>rosids</taxon>
        <taxon>fabids</taxon>
        <taxon>Fabales</taxon>
        <taxon>Quillajaceae</taxon>
        <taxon>Quillaja</taxon>
    </lineage>
</organism>
<dbReference type="EMBL" id="JARAOO010000010">
    <property type="protein sequence ID" value="KAJ7954295.1"/>
    <property type="molecule type" value="Genomic_DNA"/>
</dbReference>
<evidence type="ECO:0000313" key="1">
    <source>
        <dbReference type="EMBL" id="KAJ7954295.1"/>
    </source>
</evidence>
<sequence>MNIIGLRQQRNPWFQALASDRVKNTPHLRKPEGLTNLIYKPRSQQTSPSNTWLADSVVGRYSFKITYLKPKDEALQSH</sequence>
<proteinExistence type="predicted"/>
<evidence type="ECO:0000313" key="2">
    <source>
        <dbReference type="Proteomes" id="UP001163823"/>
    </source>
</evidence>
<dbReference type="KEGG" id="qsa:O6P43_025891"/>
<reference evidence="1" key="1">
    <citation type="journal article" date="2023" name="Science">
        <title>Elucidation of the pathway for biosynthesis of saponin adjuvants from the soapbark tree.</title>
        <authorList>
            <person name="Reed J."/>
            <person name="Orme A."/>
            <person name="El-Demerdash A."/>
            <person name="Owen C."/>
            <person name="Martin L.B.B."/>
            <person name="Misra R.C."/>
            <person name="Kikuchi S."/>
            <person name="Rejzek M."/>
            <person name="Martin A.C."/>
            <person name="Harkess A."/>
            <person name="Leebens-Mack J."/>
            <person name="Louveau T."/>
            <person name="Stephenson M.J."/>
            <person name="Osbourn A."/>
        </authorList>
    </citation>
    <scope>NUCLEOTIDE SEQUENCE</scope>
    <source>
        <strain evidence="1">S10</strain>
    </source>
</reference>
<keyword evidence="2" id="KW-1185">Reference proteome</keyword>
<accession>A0AAD7LBK3</accession>
<dbReference type="Proteomes" id="UP001163823">
    <property type="component" value="Chromosome 10"/>
</dbReference>
<gene>
    <name evidence="1" type="ORF">O6P43_025891</name>
</gene>
<protein>
    <submittedName>
        <fullName evidence="1">Uncharacterized protein</fullName>
    </submittedName>
</protein>